<dbReference type="GO" id="GO:0000978">
    <property type="term" value="F:RNA polymerase II cis-regulatory region sequence-specific DNA binding"/>
    <property type="evidence" value="ECO:0007669"/>
    <property type="project" value="TreeGrafter"/>
</dbReference>
<feature type="domain" description="C2H2-type" evidence="12">
    <location>
        <begin position="326"/>
        <end position="353"/>
    </location>
</feature>
<protein>
    <recommendedName>
        <fullName evidence="12">C2H2-type domain-containing protein</fullName>
    </recommendedName>
</protein>
<evidence type="ECO:0000256" key="1">
    <source>
        <dbReference type="ARBA" id="ARBA00004123"/>
    </source>
</evidence>
<feature type="domain" description="C2H2-type" evidence="12">
    <location>
        <begin position="270"/>
        <end position="297"/>
    </location>
</feature>
<dbReference type="FunFam" id="3.30.160.60:FF:000690">
    <property type="entry name" value="Zinc finger protein 354C"/>
    <property type="match status" value="1"/>
</dbReference>
<accession>A0A8D0L208</accession>
<evidence type="ECO:0000256" key="7">
    <source>
        <dbReference type="ARBA" id="ARBA00023015"/>
    </source>
</evidence>
<evidence type="ECO:0000256" key="10">
    <source>
        <dbReference type="ARBA" id="ARBA00023242"/>
    </source>
</evidence>
<dbReference type="GO" id="GO:0005667">
    <property type="term" value="C:transcription regulator complex"/>
    <property type="evidence" value="ECO:0007669"/>
    <property type="project" value="TreeGrafter"/>
</dbReference>
<comment type="subcellular location">
    <subcellularLocation>
        <location evidence="1">Nucleus</location>
    </subcellularLocation>
</comment>
<dbReference type="InterPro" id="IPR013087">
    <property type="entry name" value="Znf_C2H2_type"/>
</dbReference>
<keyword evidence="5 11" id="KW-0863">Zinc-finger</keyword>
<keyword evidence="8" id="KW-0238">DNA-binding</keyword>
<proteinExistence type="inferred from homology"/>
<dbReference type="PROSITE" id="PS50157">
    <property type="entry name" value="ZINC_FINGER_C2H2_2"/>
    <property type="match status" value="7"/>
</dbReference>
<dbReference type="SUPFAM" id="SSF57667">
    <property type="entry name" value="beta-beta-alpha zinc fingers"/>
    <property type="match status" value="5"/>
</dbReference>
<dbReference type="GO" id="GO:0031519">
    <property type="term" value="C:PcG protein complex"/>
    <property type="evidence" value="ECO:0007669"/>
    <property type="project" value="TreeGrafter"/>
</dbReference>
<dbReference type="FunFam" id="3.30.160.60:FF:000165">
    <property type="entry name" value="Zinc finger protein 34"/>
    <property type="match status" value="1"/>
</dbReference>
<dbReference type="GO" id="GO:0008270">
    <property type="term" value="F:zinc ion binding"/>
    <property type="evidence" value="ECO:0007669"/>
    <property type="project" value="UniProtKB-KW"/>
</dbReference>
<dbReference type="FunFam" id="3.30.160.60:FF:001480">
    <property type="entry name" value="Si:cabz01071911.3"/>
    <property type="match status" value="1"/>
</dbReference>
<dbReference type="GeneTree" id="ENSGT01150000286941"/>
<evidence type="ECO:0000256" key="6">
    <source>
        <dbReference type="ARBA" id="ARBA00022833"/>
    </source>
</evidence>
<feature type="domain" description="C2H2-type" evidence="12">
    <location>
        <begin position="354"/>
        <end position="381"/>
    </location>
</feature>
<dbReference type="PROSITE" id="PS00028">
    <property type="entry name" value="ZINC_FINGER_C2H2_1"/>
    <property type="match status" value="6"/>
</dbReference>
<feature type="domain" description="C2H2-type" evidence="12">
    <location>
        <begin position="382"/>
        <end position="409"/>
    </location>
</feature>
<organism evidence="13 14">
    <name type="scientific">Sphenodon punctatus</name>
    <name type="common">Tuatara</name>
    <name type="synonym">Hatteria punctata</name>
    <dbReference type="NCBI Taxonomy" id="8508"/>
    <lineage>
        <taxon>Eukaryota</taxon>
        <taxon>Metazoa</taxon>
        <taxon>Chordata</taxon>
        <taxon>Craniata</taxon>
        <taxon>Vertebrata</taxon>
        <taxon>Euteleostomi</taxon>
        <taxon>Lepidosauria</taxon>
        <taxon>Sphenodontia</taxon>
        <taxon>Sphenodontidae</taxon>
        <taxon>Sphenodon</taxon>
    </lineage>
</organism>
<dbReference type="FunFam" id="3.30.160.60:FF:002343">
    <property type="entry name" value="Zinc finger protein 33A"/>
    <property type="match status" value="2"/>
</dbReference>
<dbReference type="GO" id="GO:0000785">
    <property type="term" value="C:chromatin"/>
    <property type="evidence" value="ECO:0007669"/>
    <property type="project" value="TreeGrafter"/>
</dbReference>
<dbReference type="PANTHER" id="PTHR14003:SF19">
    <property type="entry name" value="YY2 TRANSCRIPTION FACTOR"/>
    <property type="match status" value="1"/>
</dbReference>
<feature type="domain" description="C2H2-type" evidence="12">
    <location>
        <begin position="298"/>
        <end position="325"/>
    </location>
</feature>
<dbReference type="OMA" id="NIHARLH"/>
<dbReference type="FunFam" id="3.30.160.60:FF:003288">
    <property type="entry name" value="Uncharacterized protein"/>
    <property type="match status" value="1"/>
</dbReference>
<evidence type="ECO:0000256" key="11">
    <source>
        <dbReference type="PROSITE-ProRule" id="PRU00042"/>
    </source>
</evidence>
<evidence type="ECO:0000256" key="9">
    <source>
        <dbReference type="ARBA" id="ARBA00023163"/>
    </source>
</evidence>
<keyword evidence="14" id="KW-1185">Reference proteome</keyword>
<name>A0A8D0L208_SPHPU</name>
<evidence type="ECO:0000313" key="13">
    <source>
        <dbReference type="Ensembl" id="ENSSPUP00000002846.1"/>
    </source>
</evidence>
<evidence type="ECO:0000256" key="2">
    <source>
        <dbReference type="ARBA" id="ARBA00006991"/>
    </source>
</evidence>
<evidence type="ECO:0000313" key="14">
    <source>
        <dbReference type="Proteomes" id="UP000694392"/>
    </source>
</evidence>
<evidence type="ECO:0000256" key="8">
    <source>
        <dbReference type="ARBA" id="ARBA00023125"/>
    </source>
</evidence>
<dbReference type="Proteomes" id="UP000694392">
    <property type="component" value="Unplaced"/>
</dbReference>
<keyword evidence="3" id="KW-0479">Metal-binding</keyword>
<evidence type="ECO:0000256" key="3">
    <source>
        <dbReference type="ARBA" id="ARBA00022723"/>
    </source>
</evidence>
<dbReference type="PANTHER" id="PTHR14003">
    <property type="entry name" value="TRANSCRIPTIONAL REPRESSOR PROTEIN YY"/>
    <property type="match status" value="1"/>
</dbReference>
<evidence type="ECO:0000259" key="12">
    <source>
        <dbReference type="PROSITE" id="PS50157"/>
    </source>
</evidence>
<dbReference type="SMART" id="SM00355">
    <property type="entry name" value="ZnF_C2H2"/>
    <property type="match status" value="7"/>
</dbReference>
<dbReference type="Pfam" id="PF00096">
    <property type="entry name" value="zf-C2H2"/>
    <property type="match status" value="6"/>
</dbReference>
<keyword evidence="7" id="KW-0805">Transcription regulation</keyword>
<dbReference type="AlphaFoldDB" id="A0A8D0L208"/>
<dbReference type="InterPro" id="IPR036236">
    <property type="entry name" value="Znf_C2H2_sf"/>
</dbReference>
<keyword evidence="6" id="KW-0862">Zinc</keyword>
<reference evidence="13" key="1">
    <citation type="submission" date="2025-08" db="UniProtKB">
        <authorList>
            <consortium name="Ensembl"/>
        </authorList>
    </citation>
    <scope>IDENTIFICATION</scope>
</reference>
<evidence type="ECO:0000256" key="4">
    <source>
        <dbReference type="ARBA" id="ARBA00022737"/>
    </source>
</evidence>
<dbReference type="Ensembl" id="ENSSPUT00000003017.1">
    <property type="protein sequence ID" value="ENSSPUP00000002846.1"/>
    <property type="gene ID" value="ENSSPUG00000002208.1"/>
</dbReference>
<dbReference type="Gene3D" id="3.30.160.60">
    <property type="entry name" value="Classic Zinc Finger"/>
    <property type="match status" value="7"/>
</dbReference>
<keyword evidence="4" id="KW-0677">Repeat</keyword>
<keyword evidence="10" id="KW-0539">Nucleus</keyword>
<comment type="similarity">
    <text evidence="2">Belongs to the krueppel C2H2-type zinc-finger protein family.</text>
</comment>
<feature type="domain" description="C2H2-type" evidence="12">
    <location>
        <begin position="112"/>
        <end position="139"/>
    </location>
</feature>
<evidence type="ECO:0000256" key="5">
    <source>
        <dbReference type="ARBA" id="ARBA00022771"/>
    </source>
</evidence>
<keyword evidence="9" id="KW-0804">Transcription</keyword>
<sequence length="412" mass="47874">MNVSRENPGEHLSTIPCDPRLLERPEEIFQNPNQGAAWGSQCRSEGQPENQTEDTLCLARYDEGCSKLLDCFSRQESHPRDWSHVIDKDKKSSGPSLCLQSHQRVPPREELYQCHVCEGSFQDQAALVWHQRLHAHDKHNVCPEREEGFMELTVAASHQRPHAGIRCNRSFTDQSDLPRNSHIHSEKSRFSDREYEKRFPAKCRQTNRTRNYKEKHDECRKSFRQEISVANSQRSLEIKTPYQCSQCEKSFICQSRLLRHQRIHTGERPFKCTECEKNFITRSDLTRHHLTHTGEKPFKCTTCEKSFITRSELARHHFVHTGEKPFKCTMCERSFMSQADLGRHHLSHTGEKPFRCTECSKEYSRKESLLDHQRLHSGEKGGQCAACGKTFVKKRSLGSHQKICPKKETVST</sequence>
<feature type="domain" description="C2H2-type" evidence="12">
    <location>
        <begin position="242"/>
        <end position="269"/>
    </location>
</feature>
<reference evidence="13" key="2">
    <citation type="submission" date="2025-09" db="UniProtKB">
        <authorList>
            <consortium name="Ensembl"/>
        </authorList>
    </citation>
    <scope>IDENTIFICATION</scope>
</reference>
<dbReference type="GO" id="GO:0000981">
    <property type="term" value="F:DNA-binding transcription factor activity, RNA polymerase II-specific"/>
    <property type="evidence" value="ECO:0007669"/>
    <property type="project" value="TreeGrafter"/>
</dbReference>